<dbReference type="GO" id="GO:0005886">
    <property type="term" value="C:plasma membrane"/>
    <property type="evidence" value="ECO:0007669"/>
    <property type="project" value="TreeGrafter"/>
</dbReference>
<evidence type="ECO:0000256" key="5">
    <source>
        <dbReference type="ARBA" id="ARBA00022989"/>
    </source>
</evidence>
<feature type="transmembrane region" description="Helical" evidence="8">
    <location>
        <begin position="230"/>
        <end position="251"/>
    </location>
</feature>
<keyword evidence="10" id="KW-1185">Reference proteome</keyword>
<evidence type="ECO:0000256" key="7">
    <source>
        <dbReference type="PIRNR" id="PIRNR002744"/>
    </source>
</evidence>
<feature type="transmembrane region" description="Helical" evidence="8">
    <location>
        <begin position="506"/>
        <end position="526"/>
    </location>
</feature>
<feature type="transmembrane region" description="Helical" evidence="8">
    <location>
        <begin position="396"/>
        <end position="415"/>
    </location>
</feature>
<evidence type="ECO:0000256" key="8">
    <source>
        <dbReference type="SAM" id="Phobius"/>
    </source>
</evidence>
<sequence>MPAEIEECRRSSEPDDFSDFDFELDSEKRGVRVEVAPISGPGRGCKVIDGVGDGTSDRSLLSRATQVLAGWGVETNGITPVPPPQRTDRRLWQLFFIWFSANLNILMMAAGSLGPALYGLGIRDACLVILIVDLVACVFPSFFAVFGPKLGMRSMVVARFSWGYYGGLIPSVLNILSCQGYLIINTIIGGQALGSVSQHLNATLGIVIIALITLAVVFSGCRVLHWYETFVWIPNAVAFVVMLAVSGRHLVEAPLSAPMPTSAANMMSFGATLAANLVSYSTLTPDYGVYHDHTASTTRIFVYTYLGLLVSSMPAQLLGASFAATAMYVPSWRAAMGNGNNIGGLIAAVLEPAGSFGKFLLVLQALTAPSQCAPAMYTVCTSFMTVARPLQRLPRFVVAILSTIVLIPVAVIGSSKFYTTFSNIISFIGYWIAPFCAIVLVEHFVYRRNRWAAYDVFDAWDQPSHPNLPRGYAAVFTFVVAVGFIVLCVGQVWWTGPIAAAGTGDVGMLLGFLLSVPVHVVARPAAGG</sequence>
<dbReference type="Proteomes" id="UP000015241">
    <property type="component" value="Unassembled WGS sequence"/>
</dbReference>
<dbReference type="PANTHER" id="PTHR31806:SF5">
    <property type="entry name" value="PURINE-CYTOSINE PERMEASE FCY21"/>
    <property type="match status" value="1"/>
</dbReference>
<dbReference type="InterPro" id="IPR001248">
    <property type="entry name" value="Pur-cyt_permease"/>
</dbReference>
<keyword evidence="5 8" id="KW-1133">Transmembrane helix</keyword>
<keyword evidence="6 7" id="KW-0472">Membrane</keyword>
<evidence type="ECO:0000256" key="4">
    <source>
        <dbReference type="ARBA" id="ARBA00022692"/>
    </source>
</evidence>
<comment type="subcellular location">
    <subcellularLocation>
        <location evidence="1">Membrane</location>
        <topology evidence="1">Multi-pass membrane protein</topology>
    </subcellularLocation>
</comment>
<feature type="transmembrane region" description="Helical" evidence="8">
    <location>
        <begin position="167"/>
        <end position="188"/>
    </location>
</feature>
<protein>
    <recommendedName>
        <fullName evidence="11">Purine-cytosine permease</fullName>
    </recommendedName>
</protein>
<evidence type="ECO:0000313" key="9">
    <source>
        <dbReference type="EMBL" id="EPS96394.1"/>
    </source>
</evidence>
<evidence type="ECO:0000256" key="6">
    <source>
        <dbReference type="ARBA" id="ARBA00023136"/>
    </source>
</evidence>
<dbReference type="GO" id="GO:0022857">
    <property type="term" value="F:transmembrane transporter activity"/>
    <property type="evidence" value="ECO:0007669"/>
    <property type="project" value="InterPro"/>
</dbReference>
<dbReference type="STRING" id="743788.S8FD13"/>
<name>S8FD13_FOMSC</name>
<evidence type="ECO:0008006" key="11">
    <source>
        <dbReference type="Google" id="ProtNLM"/>
    </source>
</evidence>
<feature type="transmembrane region" description="Helical" evidence="8">
    <location>
        <begin position="200"/>
        <end position="218"/>
    </location>
</feature>
<feature type="transmembrane region" description="Helical" evidence="8">
    <location>
        <begin position="472"/>
        <end position="494"/>
    </location>
</feature>
<dbReference type="eggNOG" id="ENOG502R0IZ">
    <property type="taxonomic scope" value="Eukaryota"/>
</dbReference>
<evidence type="ECO:0000256" key="1">
    <source>
        <dbReference type="ARBA" id="ARBA00004141"/>
    </source>
</evidence>
<dbReference type="OrthoDB" id="2116389at2759"/>
<dbReference type="EMBL" id="KE504189">
    <property type="protein sequence ID" value="EPS96394.1"/>
    <property type="molecule type" value="Genomic_DNA"/>
</dbReference>
<feature type="transmembrane region" description="Helical" evidence="8">
    <location>
        <begin position="421"/>
        <end position="441"/>
    </location>
</feature>
<dbReference type="HOGENOM" id="CLU_026016_2_1_1"/>
<feature type="transmembrane region" description="Helical" evidence="8">
    <location>
        <begin position="263"/>
        <end position="283"/>
    </location>
</feature>
<evidence type="ECO:0000256" key="3">
    <source>
        <dbReference type="ARBA" id="ARBA00022448"/>
    </source>
</evidence>
<evidence type="ECO:0000256" key="2">
    <source>
        <dbReference type="ARBA" id="ARBA00008974"/>
    </source>
</evidence>
<proteinExistence type="inferred from homology"/>
<comment type="similarity">
    <text evidence="2 7">Belongs to the purine-cytosine permease (2.A.39) family.</text>
</comment>
<accession>S8FD13</accession>
<dbReference type="PANTHER" id="PTHR31806">
    <property type="entry name" value="PURINE-CYTOSINE PERMEASE FCY2-RELATED"/>
    <property type="match status" value="1"/>
</dbReference>
<feature type="transmembrane region" description="Helical" evidence="8">
    <location>
        <begin position="303"/>
        <end position="329"/>
    </location>
</feature>
<reference evidence="9 10" key="1">
    <citation type="journal article" date="2012" name="Science">
        <title>The Paleozoic origin of enzymatic lignin decomposition reconstructed from 31 fungal genomes.</title>
        <authorList>
            <person name="Floudas D."/>
            <person name="Binder M."/>
            <person name="Riley R."/>
            <person name="Barry K."/>
            <person name="Blanchette R.A."/>
            <person name="Henrissat B."/>
            <person name="Martinez A.T."/>
            <person name="Otillar R."/>
            <person name="Spatafora J.W."/>
            <person name="Yadav J.S."/>
            <person name="Aerts A."/>
            <person name="Benoit I."/>
            <person name="Boyd A."/>
            <person name="Carlson A."/>
            <person name="Copeland A."/>
            <person name="Coutinho P.M."/>
            <person name="de Vries R.P."/>
            <person name="Ferreira P."/>
            <person name="Findley K."/>
            <person name="Foster B."/>
            <person name="Gaskell J."/>
            <person name="Glotzer D."/>
            <person name="Gorecki P."/>
            <person name="Heitman J."/>
            <person name="Hesse C."/>
            <person name="Hori C."/>
            <person name="Igarashi K."/>
            <person name="Jurgens J.A."/>
            <person name="Kallen N."/>
            <person name="Kersten P."/>
            <person name="Kohler A."/>
            <person name="Kuees U."/>
            <person name="Kumar T.K.A."/>
            <person name="Kuo A."/>
            <person name="LaButti K."/>
            <person name="Larrondo L.F."/>
            <person name="Lindquist E."/>
            <person name="Ling A."/>
            <person name="Lombard V."/>
            <person name="Lucas S."/>
            <person name="Lundell T."/>
            <person name="Martin R."/>
            <person name="McLaughlin D.J."/>
            <person name="Morgenstern I."/>
            <person name="Morin E."/>
            <person name="Murat C."/>
            <person name="Nagy L.G."/>
            <person name="Nolan M."/>
            <person name="Ohm R.A."/>
            <person name="Patyshakuliyeva A."/>
            <person name="Rokas A."/>
            <person name="Ruiz-Duenas F.J."/>
            <person name="Sabat G."/>
            <person name="Salamov A."/>
            <person name="Samejima M."/>
            <person name="Schmutz J."/>
            <person name="Slot J.C."/>
            <person name="St John F."/>
            <person name="Stenlid J."/>
            <person name="Sun H."/>
            <person name="Sun S."/>
            <person name="Syed K."/>
            <person name="Tsang A."/>
            <person name="Wiebenga A."/>
            <person name="Young D."/>
            <person name="Pisabarro A."/>
            <person name="Eastwood D.C."/>
            <person name="Martin F."/>
            <person name="Cullen D."/>
            <person name="Grigoriev I.V."/>
            <person name="Hibbett D.S."/>
        </authorList>
    </citation>
    <scope>NUCLEOTIDE SEQUENCE</scope>
    <source>
        <strain evidence="10">FP-58527</strain>
    </source>
</reference>
<keyword evidence="3 7" id="KW-0813">Transport</keyword>
<evidence type="ECO:0000313" key="10">
    <source>
        <dbReference type="Proteomes" id="UP000015241"/>
    </source>
</evidence>
<dbReference type="InterPro" id="IPR026030">
    <property type="entry name" value="Pur-cyt_permease_Fcy2/21/22"/>
</dbReference>
<dbReference type="Pfam" id="PF02133">
    <property type="entry name" value="Transp_cyt_pur"/>
    <property type="match status" value="1"/>
</dbReference>
<dbReference type="AlphaFoldDB" id="S8FD13"/>
<feature type="transmembrane region" description="Helical" evidence="8">
    <location>
        <begin position="125"/>
        <end position="147"/>
    </location>
</feature>
<feature type="transmembrane region" description="Helical" evidence="8">
    <location>
        <begin position="91"/>
        <end position="113"/>
    </location>
</feature>
<dbReference type="PIRSF" id="PIRSF002744">
    <property type="entry name" value="Pur-cyt_permease"/>
    <property type="match status" value="1"/>
</dbReference>
<gene>
    <name evidence="9" type="ORF">FOMPIDRAFT_1032431</name>
</gene>
<keyword evidence="4 8" id="KW-0812">Transmembrane</keyword>
<organism evidence="9 10">
    <name type="scientific">Fomitopsis schrenkii</name>
    <name type="common">Brown rot fungus</name>
    <dbReference type="NCBI Taxonomy" id="2126942"/>
    <lineage>
        <taxon>Eukaryota</taxon>
        <taxon>Fungi</taxon>
        <taxon>Dikarya</taxon>
        <taxon>Basidiomycota</taxon>
        <taxon>Agaricomycotina</taxon>
        <taxon>Agaricomycetes</taxon>
        <taxon>Polyporales</taxon>
        <taxon>Fomitopsis</taxon>
    </lineage>
</organism>
<dbReference type="InParanoid" id="S8FD13"/>
<dbReference type="Gene3D" id="1.10.4160.10">
    <property type="entry name" value="Hydantoin permease"/>
    <property type="match status" value="1"/>
</dbReference>